<keyword evidence="4" id="KW-1185">Reference proteome</keyword>
<evidence type="ECO:0000256" key="2">
    <source>
        <dbReference type="SAM" id="Phobius"/>
    </source>
</evidence>
<dbReference type="AlphaFoldDB" id="B8JDT4"/>
<keyword evidence="2" id="KW-0812">Transmembrane</keyword>
<proteinExistence type="predicted"/>
<evidence type="ECO:0000313" key="3">
    <source>
        <dbReference type="EMBL" id="ACL64179.1"/>
    </source>
</evidence>
<sequence length="179" mass="18552">MKTCTLCASTLDVGASACPNCGIAVPQARRPSRLARTARASVVAFAGLAVLGALALPVLGRVRGGDCEPHSWADWHVAMARACLTPDYVCENMTSAKMLEDPQLAAELRHALRGGRGGAIAHLDALVAHVREAYGCASADSSRPAPALDPPDRRLPPGHPPVPATPAPPIFQAPSSLTI</sequence>
<evidence type="ECO:0000256" key="1">
    <source>
        <dbReference type="SAM" id="MobiDB-lite"/>
    </source>
</evidence>
<evidence type="ECO:0000313" key="4">
    <source>
        <dbReference type="Proteomes" id="UP000007089"/>
    </source>
</evidence>
<feature type="compositionally biased region" description="Pro residues" evidence="1">
    <location>
        <begin position="157"/>
        <end position="171"/>
    </location>
</feature>
<reference evidence="3" key="1">
    <citation type="submission" date="2009-01" db="EMBL/GenBank/DDBJ databases">
        <title>Complete sequence of Anaeromyxobacter dehalogenans 2CP-1.</title>
        <authorList>
            <consortium name="US DOE Joint Genome Institute"/>
            <person name="Lucas S."/>
            <person name="Copeland A."/>
            <person name="Lapidus A."/>
            <person name="Glavina del Rio T."/>
            <person name="Dalin E."/>
            <person name="Tice H."/>
            <person name="Bruce D."/>
            <person name="Goodwin L."/>
            <person name="Pitluck S."/>
            <person name="Saunders E."/>
            <person name="Brettin T."/>
            <person name="Detter J.C."/>
            <person name="Han C."/>
            <person name="Larimer F."/>
            <person name="Land M."/>
            <person name="Hauser L."/>
            <person name="Kyrpides N."/>
            <person name="Ovchinnikova G."/>
            <person name="Beliaev A.S."/>
            <person name="Richardson P."/>
        </authorList>
    </citation>
    <scope>NUCLEOTIDE SEQUENCE</scope>
    <source>
        <strain evidence="3">2CP-1</strain>
    </source>
</reference>
<keyword evidence="2" id="KW-0472">Membrane</keyword>
<organism evidence="3 4">
    <name type="scientific">Anaeromyxobacter dehalogenans (strain ATCC BAA-258 / DSM 21875 / 2CP-1)</name>
    <dbReference type="NCBI Taxonomy" id="455488"/>
    <lineage>
        <taxon>Bacteria</taxon>
        <taxon>Pseudomonadati</taxon>
        <taxon>Myxococcota</taxon>
        <taxon>Myxococcia</taxon>
        <taxon>Myxococcales</taxon>
        <taxon>Cystobacterineae</taxon>
        <taxon>Anaeromyxobacteraceae</taxon>
        <taxon>Anaeromyxobacter</taxon>
    </lineage>
</organism>
<feature type="region of interest" description="Disordered" evidence="1">
    <location>
        <begin position="139"/>
        <end position="179"/>
    </location>
</feature>
<dbReference type="HOGENOM" id="CLU_1500550_0_0_7"/>
<accession>B8JDT4</accession>
<protein>
    <submittedName>
        <fullName evidence="3">Uncharacterized protein</fullName>
    </submittedName>
</protein>
<gene>
    <name evidence="3" type="ordered locus">A2cp1_0827</name>
</gene>
<dbReference type="Proteomes" id="UP000007089">
    <property type="component" value="Chromosome"/>
</dbReference>
<keyword evidence="2" id="KW-1133">Transmembrane helix</keyword>
<dbReference type="RefSeq" id="WP_012632195.1">
    <property type="nucleotide sequence ID" value="NC_011891.1"/>
</dbReference>
<dbReference type="EMBL" id="CP001359">
    <property type="protein sequence ID" value="ACL64179.1"/>
    <property type="molecule type" value="Genomic_DNA"/>
</dbReference>
<feature type="transmembrane region" description="Helical" evidence="2">
    <location>
        <begin position="41"/>
        <end position="59"/>
    </location>
</feature>
<dbReference type="KEGG" id="acp:A2cp1_0827"/>
<name>B8JDT4_ANAD2</name>